<gene>
    <name evidence="2" type="ORF">EVAR_69430_1</name>
</gene>
<keyword evidence="3" id="KW-1185">Reference proteome</keyword>
<accession>A0A4C2A9W4</accession>
<evidence type="ECO:0000313" key="2">
    <source>
        <dbReference type="EMBL" id="GBP96143.1"/>
    </source>
</evidence>
<dbReference type="Proteomes" id="UP000299102">
    <property type="component" value="Unassembled WGS sequence"/>
</dbReference>
<organism evidence="2 3">
    <name type="scientific">Eumeta variegata</name>
    <name type="common">Bagworm moth</name>
    <name type="synonym">Eumeta japonica</name>
    <dbReference type="NCBI Taxonomy" id="151549"/>
    <lineage>
        <taxon>Eukaryota</taxon>
        <taxon>Metazoa</taxon>
        <taxon>Ecdysozoa</taxon>
        <taxon>Arthropoda</taxon>
        <taxon>Hexapoda</taxon>
        <taxon>Insecta</taxon>
        <taxon>Pterygota</taxon>
        <taxon>Neoptera</taxon>
        <taxon>Endopterygota</taxon>
        <taxon>Lepidoptera</taxon>
        <taxon>Glossata</taxon>
        <taxon>Ditrysia</taxon>
        <taxon>Tineoidea</taxon>
        <taxon>Psychidae</taxon>
        <taxon>Oiketicinae</taxon>
        <taxon>Eumeta</taxon>
    </lineage>
</organism>
<protein>
    <submittedName>
        <fullName evidence="2">Uncharacterized protein</fullName>
    </submittedName>
</protein>
<evidence type="ECO:0000313" key="3">
    <source>
        <dbReference type="Proteomes" id="UP000299102"/>
    </source>
</evidence>
<sequence length="171" mass="18438">MNQTIALSVCAAAAPGLDERLKSPGPPPAPTEPLPPRTPPHDPSAAKLLPTPRHRPERDNSVSFTAQKILACTGDTSRSPYNPLRACQAGAALAPRPGSAQRLCHAAGSKNAPFVFPRLAPPAEIRNTDDAFLFIGAVEVLFLDENKILLVINIDKSMFMFSNLEFLYISR</sequence>
<proteinExistence type="predicted"/>
<comment type="caution">
    <text evidence="2">The sequence shown here is derived from an EMBL/GenBank/DDBJ whole genome shotgun (WGS) entry which is preliminary data.</text>
</comment>
<feature type="compositionally biased region" description="Pro residues" evidence="1">
    <location>
        <begin position="24"/>
        <end position="42"/>
    </location>
</feature>
<reference evidence="2 3" key="1">
    <citation type="journal article" date="2019" name="Commun. Biol.">
        <title>The bagworm genome reveals a unique fibroin gene that provides high tensile strength.</title>
        <authorList>
            <person name="Kono N."/>
            <person name="Nakamura H."/>
            <person name="Ohtoshi R."/>
            <person name="Tomita M."/>
            <person name="Numata K."/>
            <person name="Arakawa K."/>
        </authorList>
    </citation>
    <scope>NUCLEOTIDE SEQUENCE [LARGE SCALE GENOMIC DNA]</scope>
</reference>
<name>A0A4C2A9W4_EUMVA</name>
<evidence type="ECO:0000256" key="1">
    <source>
        <dbReference type="SAM" id="MobiDB-lite"/>
    </source>
</evidence>
<dbReference type="EMBL" id="BGZK01002741">
    <property type="protein sequence ID" value="GBP96143.1"/>
    <property type="molecule type" value="Genomic_DNA"/>
</dbReference>
<feature type="region of interest" description="Disordered" evidence="1">
    <location>
        <begin position="16"/>
        <end position="62"/>
    </location>
</feature>
<dbReference type="AlphaFoldDB" id="A0A4C2A9W4"/>